<dbReference type="NCBIfam" id="TIGR00247">
    <property type="entry name" value="endolytic transglycosylase MltG"/>
    <property type="match status" value="1"/>
</dbReference>
<dbReference type="Pfam" id="PF02618">
    <property type="entry name" value="YceG"/>
    <property type="match status" value="1"/>
</dbReference>
<dbReference type="Proteomes" id="UP000600171">
    <property type="component" value="Unassembled WGS sequence"/>
</dbReference>
<dbReference type="HAMAP" id="MF_02065">
    <property type="entry name" value="MltG"/>
    <property type="match status" value="1"/>
</dbReference>
<keyword evidence="3 7" id="KW-1133">Transmembrane helix</keyword>
<keyword evidence="9" id="KW-1185">Reference proteome</keyword>
<proteinExistence type="inferred from homology"/>
<evidence type="ECO:0000256" key="4">
    <source>
        <dbReference type="ARBA" id="ARBA00023136"/>
    </source>
</evidence>
<evidence type="ECO:0000256" key="5">
    <source>
        <dbReference type="ARBA" id="ARBA00023239"/>
    </source>
</evidence>
<dbReference type="Gene3D" id="3.30.160.60">
    <property type="entry name" value="Classic Zinc Finger"/>
    <property type="match status" value="1"/>
</dbReference>
<evidence type="ECO:0000313" key="8">
    <source>
        <dbReference type="EMBL" id="GGH57783.1"/>
    </source>
</evidence>
<dbReference type="GO" id="GO:0008932">
    <property type="term" value="F:lytic endotransglycosylase activity"/>
    <property type="evidence" value="ECO:0007669"/>
    <property type="project" value="UniProtKB-UniRule"/>
</dbReference>
<keyword evidence="6 7" id="KW-0961">Cell wall biogenesis/degradation</keyword>
<keyword evidence="1 7" id="KW-1003">Cell membrane</keyword>
<dbReference type="AlphaFoldDB" id="A0A917MQC9"/>
<keyword evidence="5 7" id="KW-0456">Lyase</keyword>
<evidence type="ECO:0000256" key="1">
    <source>
        <dbReference type="ARBA" id="ARBA00022475"/>
    </source>
</evidence>
<keyword evidence="2 7" id="KW-0812">Transmembrane</keyword>
<reference evidence="8 9" key="1">
    <citation type="journal article" date="2014" name="Int. J. Syst. Evol. Microbiol.">
        <title>Complete genome sequence of Corynebacterium casei LMG S-19264T (=DSM 44701T), isolated from a smear-ripened cheese.</title>
        <authorList>
            <consortium name="US DOE Joint Genome Institute (JGI-PGF)"/>
            <person name="Walter F."/>
            <person name="Albersmeier A."/>
            <person name="Kalinowski J."/>
            <person name="Ruckert C."/>
        </authorList>
    </citation>
    <scope>NUCLEOTIDE SEQUENCE [LARGE SCALE GENOMIC DNA]</scope>
    <source>
        <strain evidence="8 9">CCM 8669</strain>
    </source>
</reference>
<dbReference type="GO" id="GO:0005886">
    <property type="term" value="C:plasma membrane"/>
    <property type="evidence" value="ECO:0007669"/>
    <property type="project" value="UniProtKB-SubCell"/>
</dbReference>
<name>A0A917MQC9_9MICC</name>
<dbReference type="EMBL" id="BMDC01000001">
    <property type="protein sequence ID" value="GGH57783.1"/>
    <property type="molecule type" value="Genomic_DNA"/>
</dbReference>
<organism evidence="8 9">
    <name type="scientific">Rothia aerolata</name>
    <dbReference type="NCBI Taxonomy" id="1812262"/>
    <lineage>
        <taxon>Bacteria</taxon>
        <taxon>Bacillati</taxon>
        <taxon>Actinomycetota</taxon>
        <taxon>Actinomycetes</taxon>
        <taxon>Micrococcales</taxon>
        <taxon>Micrococcaceae</taxon>
        <taxon>Rothia</taxon>
    </lineage>
</organism>
<comment type="function">
    <text evidence="7">Functions as a peptidoglycan terminase that cleaves nascent peptidoglycan strands endolytically to terminate their elongation.</text>
</comment>
<gene>
    <name evidence="7" type="primary">mltG</name>
    <name evidence="8" type="ORF">GCM10007359_03300</name>
</gene>
<dbReference type="InterPro" id="IPR003770">
    <property type="entry name" value="MLTG-like"/>
</dbReference>
<dbReference type="GO" id="GO:0009252">
    <property type="term" value="P:peptidoglycan biosynthetic process"/>
    <property type="evidence" value="ECO:0007669"/>
    <property type="project" value="UniProtKB-UniRule"/>
</dbReference>
<feature type="site" description="Important for catalytic activity" evidence="7">
    <location>
        <position position="273"/>
    </location>
</feature>
<comment type="caution">
    <text evidence="8">The sequence shown here is derived from an EMBL/GenBank/DDBJ whole genome shotgun (WGS) entry which is preliminary data.</text>
</comment>
<keyword evidence="4 7" id="KW-0472">Membrane</keyword>
<comment type="similarity">
    <text evidence="7">Belongs to the transglycosylase MltG family.</text>
</comment>
<dbReference type="Gene3D" id="3.30.1490.480">
    <property type="entry name" value="Endolytic murein transglycosylase"/>
    <property type="match status" value="1"/>
</dbReference>
<dbReference type="GO" id="GO:0071555">
    <property type="term" value="P:cell wall organization"/>
    <property type="evidence" value="ECO:0007669"/>
    <property type="project" value="UniProtKB-KW"/>
</dbReference>
<evidence type="ECO:0000256" key="7">
    <source>
        <dbReference type="HAMAP-Rule" id="MF_02065"/>
    </source>
</evidence>
<feature type="transmembrane region" description="Helical" evidence="7">
    <location>
        <begin position="59"/>
        <end position="79"/>
    </location>
</feature>
<accession>A0A917MQC9</accession>
<evidence type="ECO:0000256" key="2">
    <source>
        <dbReference type="ARBA" id="ARBA00022692"/>
    </source>
</evidence>
<dbReference type="PANTHER" id="PTHR30518:SF2">
    <property type="entry name" value="ENDOLYTIC MUREIN TRANSGLYCOSYLASE"/>
    <property type="match status" value="1"/>
</dbReference>
<evidence type="ECO:0000256" key="6">
    <source>
        <dbReference type="ARBA" id="ARBA00023316"/>
    </source>
</evidence>
<sequence length="403" mass="45252">MSDFTNSRHSKRDEGPENLSMLLSSTEEDEREGFLGLTVEHEELTDEERRRIHKRRRNTLITAMLVFGVALVLIVAVLAPQYGWFKRKDYRGDGNGTEVSYSVDSGVSMYQIAADLENRGIIADANRFVETYNDMGEDLFIQPGDYQLQEKMSSEAALNTLLQLDRADQIYVAVNQTLRMNETFDNLSKTTGIPVGEFNKLNDNLEQFGIPSQFPTLEGWLHPGEYHFDPDASATEIVQTMVDRTKQDLADAGVEGDDRIFHVLTVASILEFEGIPSDYAPIAGAIENRMNNPEGETGGYLQSDATVAYGLGEKTYELTTEHKNDPDNKYNTFYYKGLPAGPIGSPAIDAVRAAANPDDNNYYFWVTVNLDTGETKFAETYEEHEKNVEAYQQWCSDNEGKCS</sequence>
<evidence type="ECO:0000313" key="9">
    <source>
        <dbReference type="Proteomes" id="UP000600171"/>
    </source>
</evidence>
<dbReference type="EC" id="4.2.2.29" evidence="7"/>
<comment type="subcellular location">
    <subcellularLocation>
        <location evidence="7">Cell membrane</location>
        <topology evidence="7">Single-pass membrane protein</topology>
    </subcellularLocation>
</comment>
<comment type="catalytic activity">
    <reaction evidence="7">
        <text>a peptidoglycan chain = a peptidoglycan chain with N-acetyl-1,6-anhydromuramyl-[peptide] at the reducing end + a peptidoglycan chain with N-acetylglucosamine at the non-reducing end.</text>
        <dbReference type="EC" id="4.2.2.29"/>
    </reaction>
</comment>
<dbReference type="PANTHER" id="PTHR30518">
    <property type="entry name" value="ENDOLYTIC MUREIN TRANSGLYCOSYLASE"/>
    <property type="match status" value="1"/>
</dbReference>
<evidence type="ECO:0000256" key="3">
    <source>
        <dbReference type="ARBA" id="ARBA00022989"/>
    </source>
</evidence>
<protein>
    <recommendedName>
        <fullName evidence="7">Endolytic murein transglycosylase</fullName>
        <ecNumber evidence="7">4.2.2.29</ecNumber>
    </recommendedName>
    <alternativeName>
        <fullName evidence="7">Peptidoglycan lytic transglycosylase</fullName>
    </alternativeName>
    <alternativeName>
        <fullName evidence="7">Peptidoglycan polymerization terminase</fullName>
    </alternativeName>
</protein>